<evidence type="ECO:0000313" key="1">
    <source>
        <dbReference type="EMBL" id="MBC8589089.1"/>
    </source>
</evidence>
<accession>A0A926EZD5</accession>
<dbReference type="PROSITE" id="PS51257">
    <property type="entry name" value="PROKAR_LIPOPROTEIN"/>
    <property type="match status" value="1"/>
</dbReference>
<evidence type="ECO:0008006" key="3">
    <source>
        <dbReference type="Google" id="ProtNLM"/>
    </source>
</evidence>
<gene>
    <name evidence="1" type="ORF">H8707_12780</name>
</gene>
<dbReference type="EMBL" id="JACRTG010000030">
    <property type="protein sequence ID" value="MBC8589089.1"/>
    <property type="molecule type" value="Genomic_DNA"/>
</dbReference>
<reference evidence="1" key="1">
    <citation type="submission" date="2020-08" db="EMBL/GenBank/DDBJ databases">
        <title>Genome public.</title>
        <authorList>
            <person name="Liu C."/>
            <person name="Sun Q."/>
        </authorList>
    </citation>
    <scope>NUCLEOTIDE SEQUENCE</scope>
    <source>
        <strain evidence="1">BX21</strain>
    </source>
</reference>
<keyword evidence="2" id="KW-1185">Reference proteome</keyword>
<proteinExistence type="predicted"/>
<dbReference type="AlphaFoldDB" id="A0A926EZD5"/>
<dbReference type="RefSeq" id="WP_262430552.1">
    <property type="nucleotide sequence ID" value="NZ_JACRTG010000030.1"/>
</dbReference>
<dbReference type="Proteomes" id="UP000601171">
    <property type="component" value="Unassembled WGS sequence"/>
</dbReference>
<sequence length="517" mass="60285">MVKKVAMIICLIILTTFLFTGCENEILPESIPLEDSLREIILSKGKNYNFLDDKLFMSKVEEYANTLMQSRLSNIEHYAIENLDDDNIPELVVFIERNPKDVEDQGTLGVYKFTGEKYELLDKVNMNYDNTNYILKIGKISSSKNGILLSNQVGAHSGVTYGFILENDKLMSILNDKKISLISVYTNNAIRDIDGDGILEFSIYTLDPEAENMNTENIDKLILWYKWDEKDSGKLVKVERKPAEYKLQHKEMKANNLDLTEISKDKLIKYLIDNKQQFEKNTLTEIIETHIKYLNNKMDDRNAELSSRLINFKKNTSSDNLELSIERLNDPEYLKRETILKTEPDLKENLINSLNMGYKLYLVDGTYCYRIDYQKLLDNFGDNMNKYFKDYLKIKASNINEPYLRDGIVNISLDKLAERIVELEKYKLTYPYSKYLNEVNEMYKSYILSFLFGSEKTPTYDLQNTKFNEKLIPMFLEISNKYEQTYFADVIKDFLNNLVLNSNLVDPTIKANIINSL</sequence>
<organism evidence="1 2">
    <name type="scientific">Paratissierella segnis</name>
    <dbReference type="NCBI Taxonomy" id="2763679"/>
    <lineage>
        <taxon>Bacteria</taxon>
        <taxon>Bacillati</taxon>
        <taxon>Bacillota</taxon>
        <taxon>Tissierellia</taxon>
        <taxon>Tissierellales</taxon>
        <taxon>Tissierellaceae</taxon>
        <taxon>Paratissierella</taxon>
    </lineage>
</organism>
<protein>
    <recommendedName>
        <fullName evidence="3">Lipoprotein</fullName>
    </recommendedName>
</protein>
<comment type="caution">
    <text evidence="1">The sequence shown here is derived from an EMBL/GenBank/DDBJ whole genome shotgun (WGS) entry which is preliminary data.</text>
</comment>
<name>A0A926EZD5_9FIRM</name>
<evidence type="ECO:0000313" key="2">
    <source>
        <dbReference type="Proteomes" id="UP000601171"/>
    </source>
</evidence>